<keyword evidence="1" id="KW-0175">Coiled coil</keyword>
<sequence>MLNPDLLPPELLKFSQYLDTNYAPSNEEIHIISKLLDGPSSRLEALTLEIEKLQNELNQKLEEHAALDSQIAEYRALIKSPIRQVPEDILREIFVRCLPQDHSAPMHSTYTPILLLRICSKWREIAISTPQLWASIHIPIPHATPYYYSQDEAEMDDYHTKATETTKKRATAVDSWLARSGACPLDISLFSYGMIDSTYCEEIFTVVRKYSMHWKKLDFVCPADCFKTFASLSPSDVPLLESLTIKGDNEGSGTQSFLWSNCGVFEASKLCEVSISQLDEDATSLPFKWAQLTSLTLLKFGRTRNPPTNRHLFDILRQCVNLVTCRIELPYTPPIVVFIPEDNFSDDPISLPLLQNLALNDGGSDITVYLGRLLVPALESFEFFGGSGWSDTLSTKLGPFLSRVSSTLRTFTTDSKIFVGNAFLDCLRACTHLTSLSMKHLSSYAIPNQATSLVKMNDDFLSCFTSPDENGEYLCPLLETFECRASPAFTDPGLYRFISRKQSGFVPDISKLKRVVIPFNRKQVVLLTEELKTYIEDGFCFDVTYTNSHYFQTQFSTLDGLPHLQPRLYDSEYYN</sequence>
<gene>
    <name evidence="2" type="ORF">CPB83DRAFT_845002</name>
</gene>
<evidence type="ECO:0000313" key="3">
    <source>
        <dbReference type="Proteomes" id="UP000807306"/>
    </source>
</evidence>
<protein>
    <recommendedName>
        <fullName evidence="4">F-box domain-containing protein</fullName>
    </recommendedName>
</protein>
<name>A0A9P6EQ88_9AGAR</name>
<dbReference type="InterPro" id="IPR032675">
    <property type="entry name" value="LRR_dom_sf"/>
</dbReference>
<evidence type="ECO:0000313" key="2">
    <source>
        <dbReference type="EMBL" id="KAF9534041.1"/>
    </source>
</evidence>
<accession>A0A9P6EQ88</accession>
<dbReference type="OrthoDB" id="3365698at2759"/>
<dbReference type="EMBL" id="MU157827">
    <property type="protein sequence ID" value="KAF9534041.1"/>
    <property type="molecule type" value="Genomic_DNA"/>
</dbReference>
<evidence type="ECO:0000256" key="1">
    <source>
        <dbReference type="SAM" id="Coils"/>
    </source>
</evidence>
<reference evidence="2" key="1">
    <citation type="submission" date="2020-11" db="EMBL/GenBank/DDBJ databases">
        <authorList>
            <consortium name="DOE Joint Genome Institute"/>
            <person name="Ahrendt S."/>
            <person name="Riley R."/>
            <person name="Andreopoulos W."/>
            <person name="Labutti K."/>
            <person name="Pangilinan J."/>
            <person name="Ruiz-Duenas F.J."/>
            <person name="Barrasa J.M."/>
            <person name="Sanchez-Garcia M."/>
            <person name="Camarero S."/>
            <person name="Miyauchi S."/>
            <person name="Serrano A."/>
            <person name="Linde D."/>
            <person name="Babiker R."/>
            <person name="Drula E."/>
            <person name="Ayuso-Fernandez I."/>
            <person name="Pacheco R."/>
            <person name="Padilla G."/>
            <person name="Ferreira P."/>
            <person name="Barriuso J."/>
            <person name="Kellner H."/>
            <person name="Castanera R."/>
            <person name="Alfaro M."/>
            <person name="Ramirez L."/>
            <person name="Pisabarro A.G."/>
            <person name="Kuo A."/>
            <person name="Tritt A."/>
            <person name="Lipzen A."/>
            <person name="He G."/>
            <person name="Yan M."/>
            <person name="Ng V."/>
            <person name="Cullen D."/>
            <person name="Martin F."/>
            <person name="Rosso M.-N."/>
            <person name="Henrissat B."/>
            <person name="Hibbett D."/>
            <person name="Martinez A.T."/>
            <person name="Grigoriev I.V."/>
        </authorList>
    </citation>
    <scope>NUCLEOTIDE SEQUENCE</scope>
    <source>
        <strain evidence="2">CBS 506.95</strain>
    </source>
</reference>
<keyword evidence="3" id="KW-1185">Reference proteome</keyword>
<feature type="coiled-coil region" evidence="1">
    <location>
        <begin position="43"/>
        <end position="77"/>
    </location>
</feature>
<organism evidence="2 3">
    <name type="scientific">Crepidotus variabilis</name>
    <dbReference type="NCBI Taxonomy" id="179855"/>
    <lineage>
        <taxon>Eukaryota</taxon>
        <taxon>Fungi</taxon>
        <taxon>Dikarya</taxon>
        <taxon>Basidiomycota</taxon>
        <taxon>Agaricomycotina</taxon>
        <taxon>Agaricomycetes</taxon>
        <taxon>Agaricomycetidae</taxon>
        <taxon>Agaricales</taxon>
        <taxon>Agaricineae</taxon>
        <taxon>Crepidotaceae</taxon>
        <taxon>Crepidotus</taxon>
    </lineage>
</organism>
<comment type="caution">
    <text evidence="2">The sequence shown here is derived from an EMBL/GenBank/DDBJ whole genome shotgun (WGS) entry which is preliminary data.</text>
</comment>
<dbReference type="Proteomes" id="UP000807306">
    <property type="component" value="Unassembled WGS sequence"/>
</dbReference>
<evidence type="ECO:0008006" key="4">
    <source>
        <dbReference type="Google" id="ProtNLM"/>
    </source>
</evidence>
<dbReference type="Gene3D" id="3.80.10.10">
    <property type="entry name" value="Ribonuclease Inhibitor"/>
    <property type="match status" value="1"/>
</dbReference>
<dbReference type="AlphaFoldDB" id="A0A9P6EQ88"/>
<proteinExistence type="predicted"/>